<dbReference type="OrthoDB" id="9806724at2"/>
<dbReference type="EMBL" id="PVTO01000012">
    <property type="protein sequence ID" value="PRY82350.1"/>
    <property type="molecule type" value="Genomic_DNA"/>
</dbReference>
<keyword evidence="2" id="KW-0560">Oxidoreductase</keyword>
<dbReference type="InterPro" id="IPR051799">
    <property type="entry name" value="NADH_flavin_oxidoreductase"/>
</dbReference>
<dbReference type="RefSeq" id="WP_106193391.1">
    <property type="nucleotide sequence ID" value="NZ_PVTO01000012.1"/>
</dbReference>
<dbReference type="GO" id="GO:0016491">
    <property type="term" value="F:oxidoreductase activity"/>
    <property type="evidence" value="ECO:0007669"/>
    <property type="project" value="UniProtKB-KW"/>
</dbReference>
<dbReference type="PANTHER" id="PTHR43656">
    <property type="entry name" value="BINDING OXIDOREDUCTASE, PUTATIVE (AFU_ORTHOLOGUE AFUA_2G08260)-RELATED"/>
    <property type="match status" value="1"/>
</dbReference>
<comment type="caution">
    <text evidence="4">The sequence shown here is derived from an EMBL/GenBank/DDBJ whole genome shotgun (WGS) entry which is preliminary data.</text>
</comment>
<dbReference type="CDD" id="cd04735">
    <property type="entry name" value="OYE_like_4_FMN"/>
    <property type="match status" value="1"/>
</dbReference>
<dbReference type="Gene3D" id="3.20.20.70">
    <property type="entry name" value="Aldolase class I"/>
    <property type="match status" value="1"/>
</dbReference>
<evidence type="ECO:0000313" key="4">
    <source>
        <dbReference type="EMBL" id="PRY82350.1"/>
    </source>
</evidence>
<keyword evidence="5" id="KW-1185">Reference proteome</keyword>
<feature type="domain" description="NADH:flavin oxidoreductase/NADH oxidase N-terminal" evidence="3">
    <location>
        <begin position="7"/>
        <end position="335"/>
    </location>
</feature>
<reference evidence="4 5" key="1">
    <citation type="submission" date="2018-03" db="EMBL/GenBank/DDBJ databases">
        <title>Genomic Encyclopedia of Archaeal and Bacterial Type Strains, Phase II (KMG-II): from individual species to whole genera.</title>
        <authorList>
            <person name="Goeker M."/>
        </authorList>
    </citation>
    <scope>NUCLEOTIDE SEQUENCE [LARGE SCALE GENOMIC DNA]</scope>
    <source>
        <strain evidence="4 5">DSM 13175</strain>
    </source>
</reference>
<dbReference type="GO" id="GO:0010181">
    <property type="term" value="F:FMN binding"/>
    <property type="evidence" value="ECO:0007669"/>
    <property type="project" value="InterPro"/>
</dbReference>
<evidence type="ECO:0000259" key="3">
    <source>
        <dbReference type="Pfam" id="PF00724"/>
    </source>
</evidence>
<protein>
    <submittedName>
        <fullName evidence="4">2,4-dienoyl-CoA reductase-like NADH-dependent reductase (Old Yellow Enzyme family)</fullName>
    </submittedName>
</protein>
<proteinExistence type="predicted"/>
<dbReference type="Pfam" id="PF00724">
    <property type="entry name" value="Oxidored_FMN"/>
    <property type="match status" value="1"/>
</dbReference>
<name>A0A2T0W6K8_9LACT</name>
<evidence type="ECO:0000256" key="1">
    <source>
        <dbReference type="ARBA" id="ARBA00022630"/>
    </source>
</evidence>
<dbReference type="SUPFAM" id="SSF51395">
    <property type="entry name" value="FMN-linked oxidoreductases"/>
    <property type="match status" value="1"/>
</dbReference>
<dbReference type="InterPro" id="IPR013785">
    <property type="entry name" value="Aldolase_TIM"/>
</dbReference>
<keyword evidence="1" id="KW-0285">Flavoprotein</keyword>
<dbReference type="InterPro" id="IPR001155">
    <property type="entry name" value="OxRdtase_FMN_N"/>
</dbReference>
<dbReference type="Proteomes" id="UP000238205">
    <property type="component" value="Unassembled WGS sequence"/>
</dbReference>
<gene>
    <name evidence="4" type="ORF">CLV38_1124</name>
</gene>
<dbReference type="AlphaFoldDB" id="A0A2T0W6K8"/>
<sequence length="375" mass="42012">MTYTFLHPFTFKNGATLKNRVMMAPMTTSSSTPDGDVTEEELIYYLVRSSGPGAVITACAYIASEGQAFPNGMSVAKDHHIDGLKKLAQTIKLQGSKAILQIYHGGRMSQREFNGGRQPISPSSVRAERKWADTPKELSESGIHILISQFGSAVKRAIAAGFDGVELHGANTYLLQQFVSPHSNQRQDDWGGSLTNRLRFPIEVVKHCQSVIKEQGEDDFLLGYRFSPEEIETPGIRLEDTCALLDALIAENIDYLHLSVSYYYQPSLVGFREYKIQIPQKISQHIAGRVPLVGVGSVKTAEDAEKTLLYSDLVSVGKQLIIEPKWVQKIESNKQNSMNTSLDLSKPLDYYLPENLWNSIKHIPNWFPIKEREHK</sequence>
<organism evidence="4 5">
    <name type="scientific">Alkalibacterium olivapovliticus</name>
    <dbReference type="NCBI Taxonomy" id="99907"/>
    <lineage>
        <taxon>Bacteria</taxon>
        <taxon>Bacillati</taxon>
        <taxon>Bacillota</taxon>
        <taxon>Bacilli</taxon>
        <taxon>Lactobacillales</taxon>
        <taxon>Carnobacteriaceae</taxon>
        <taxon>Alkalibacterium</taxon>
    </lineage>
</organism>
<evidence type="ECO:0000256" key="2">
    <source>
        <dbReference type="ARBA" id="ARBA00023002"/>
    </source>
</evidence>
<evidence type="ECO:0000313" key="5">
    <source>
        <dbReference type="Proteomes" id="UP000238205"/>
    </source>
</evidence>
<accession>A0A2T0W6K8</accession>
<dbReference type="PANTHER" id="PTHR43656:SF2">
    <property type="entry name" value="BINDING OXIDOREDUCTASE, PUTATIVE (AFU_ORTHOLOGUE AFUA_2G08260)-RELATED"/>
    <property type="match status" value="1"/>
</dbReference>